<reference evidence="13" key="4">
    <citation type="submission" date="2025-05" db="UniProtKB">
        <authorList>
            <consortium name="EnsemblFungi"/>
        </authorList>
    </citation>
    <scope>IDENTIFICATION</scope>
</reference>
<keyword evidence="14" id="KW-1185">Reference proteome</keyword>
<protein>
    <recommendedName>
        <fullName evidence="15">UDP-glucose:glycoprotein glucosyltransferase</fullName>
    </recommendedName>
</protein>
<dbReference type="Pfam" id="PF18400">
    <property type="entry name" value="Thioredoxin_12"/>
    <property type="match status" value="1"/>
</dbReference>
<feature type="domain" description="UGGT thioredoxin-like" evidence="8">
    <location>
        <begin position="293"/>
        <end position="416"/>
    </location>
</feature>
<evidence type="ECO:0000256" key="6">
    <source>
        <dbReference type="SAM" id="MobiDB-lite"/>
    </source>
</evidence>
<dbReference type="InterPro" id="IPR040692">
    <property type="entry name" value="UGGT_TRXL_3"/>
</dbReference>
<comment type="subcellular location">
    <subcellularLocation>
        <location evidence="2">Endoplasmic reticulum lumen</location>
    </subcellularLocation>
</comment>
<dbReference type="GO" id="GO:0036503">
    <property type="term" value="P:ERAD pathway"/>
    <property type="evidence" value="ECO:0007669"/>
    <property type="project" value="TreeGrafter"/>
</dbReference>
<dbReference type="GO" id="GO:0051082">
    <property type="term" value="F:unfolded protein binding"/>
    <property type="evidence" value="ECO:0007669"/>
    <property type="project" value="TreeGrafter"/>
</dbReference>
<dbReference type="Pfam" id="PF06427">
    <property type="entry name" value="UDP-g_GGTase"/>
    <property type="match status" value="1"/>
</dbReference>
<accession>A0AAJ8VUK1</accession>
<organism evidence="12 14">
    <name type="scientific">Candida parapsilosis (strain CDC 317 / ATCC MYA-4646)</name>
    <name type="common">Yeast</name>
    <name type="synonym">Monilia parapsilosis</name>
    <dbReference type="NCBI Taxonomy" id="578454"/>
    <lineage>
        <taxon>Eukaryota</taxon>
        <taxon>Fungi</taxon>
        <taxon>Dikarya</taxon>
        <taxon>Ascomycota</taxon>
        <taxon>Saccharomycotina</taxon>
        <taxon>Pichiomycetes</taxon>
        <taxon>Debaryomycetaceae</taxon>
        <taxon>Candida/Lodderomyces clade</taxon>
        <taxon>Candida</taxon>
    </lineage>
</organism>
<dbReference type="CGD" id="CAL0000152967">
    <property type="gene designation" value="CPAR2_103460"/>
</dbReference>
<evidence type="ECO:0000256" key="3">
    <source>
        <dbReference type="ARBA" id="ARBA00022729"/>
    </source>
</evidence>
<keyword evidence="5" id="KW-0325">Glycoprotein</keyword>
<dbReference type="STRING" id="578454.G8B775"/>
<evidence type="ECO:0000259" key="10">
    <source>
        <dbReference type="Pfam" id="PF18404"/>
    </source>
</evidence>
<sequence>MACKWSVSFFKIMIPWQWTTKVLLIVSTFSIYSSANDTGLLTVDVKAPWKRIDFVSNFIESIAGFNASLYIPTLEAIFGLGDSDVSEGRTDKEIYDYTMKQLSLEPSAIDFVNFNLVYKKYSPRVASHYFHYETTLQQFGDRLKTECTKDSFGNQVETKNGLVPAWVLYNDKIYCSVNDLFALQTDKSNQETFLFDRVIGDSDDAPLLTFYGDPTVDQTREFLKVLYEEAQNGKLRFVWRYIPSVSKRVDSLPGFAVEVPTKNIEYYAHSKLDLNKDFDTIKSSRAISKIGNNVNELGIKLTSFILSNKIKLSKFELLQTILNNMPIFYSYLNKLPQSINYKKVQSKVVGNEQVGLSKESFGIYINGSPIHPLELDVYKLYDKISDELSTVKNLVELGFNSVQAKLLLAKFGLLSAVKQAQFRTGNTLMGNNENRFKVFQHAFNRNDATKGGVVFINDIESDRNYGEYSTDRQEAYLGVESRKLKPNQIPPLKENVHDLIFALNLASKKQLKAFFTFSKIILDSGIPQQVGVLPIIGEDPLDEQLAIRLYHITKLSDQKEALALLYKYMESTGPDEIQELLKKVDVPTNFRVDFDTVLNKFSIDQPSVVVNGVIHDLFSSNWQVAMSKQIEQDNSLIKTQLRQGDVNGNLKDIIYNNAKSERNLRIHPLDPSEIIYKKIDHDLMRSSIAFKKVDKELNNHATIWLVSDFRDSKMIDQLVTLLNLMKRKSIQVRVFNVGNTKLFSKLAGKMRLTVLTNADINAIISTLKEGGEVSTGLNEDLVHSLEQKHMPVRHSYLLVNSRYFRLDPVILNMEELSQLIEYELTQRLRLINEICVTYVDEFPQALYEYNSMGSGLDDMDWFDLVSSIVTKSFHVDDKTFVNDVNRYDFGSLDMSNSIDYKKHDESKQVDVLVIMDPLEDNSQKLINILDAVKDFSFVNVRALFQPKLEYAREELTERFYQGVFPPSIPYFEGSGKWDDTFLATFDALPVATCSINMDVPKRWVVVAKSAPSDIDLNSFKLDKNPISVSFEITNLLIEGNARDVNTGKAPNDLQLQISNGTHTDNTLVMTALNYFQLKALPGVHSLSVKSNHSLLSASDNKFDPNIVEIETAPMSLFSLNGLVLQIRVSSNRERIVEKSKHADINIFTIAGGHEYEKLVSIMIASVKSHNLKKSIKFWILSNFISPQFKVLIPHLIEKYSVEIELVTYKWPTFLRKQSNRQREIWAYKILFLDELFPQDLDRVIFVDADQVCRTDLTELVNMDLEGAPYAFTPMCESNKETEGFRFWKSGYWAEVLQDDLKYHISALYVVDLSKFKSVEAGNRLRAHYQKLSSDPNSLSNLDQDLPNNMQRQIKIKSLPQEWLWCETWCSSETFNEAKMIDLCNNPLTKENKIDTAKRLIPEWVNYEKEVLALIDQVTDTVEEEVEEDEENFTIDESHGEVDSDDDALYHDEL</sequence>
<dbReference type="InterPro" id="IPR040497">
    <property type="entry name" value="Glyco_transf_24"/>
</dbReference>
<accession>G8B775</accession>
<dbReference type="SUPFAM" id="SSF53448">
    <property type="entry name" value="Nucleotide-diphospho-sugar transferases"/>
    <property type="match status" value="1"/>
</dbReference>
<reference evidence="14" key="1">
    <citation type="journal article" date="2009" name="Nature">
        <title>Evolution of pathogenicity and sexual reproduction in eight Candida genomes.</title>
        <authorList>
            <person name="Butler G."/>
            <person name="Rasmussen M.D."/>
            <person name="Lin M.F."/>
            <person name="Santos M.A."/>
            <person name="Sakthikumar S."/>
            <person name="Munro C.A."/>
            <person name="Rheinbay E."/>
            <person name="Grabherr M."/>
            <person name="Forche A."/>
            <person name="Reedy J.L."/>
            <person name="Agrafioti I."/>
            <person name="Arnaud M.B."/>
            <person name="Bates S."/>
            <person name="Brown A.J."/>
            <person name="Brunke S."/>
            <person name="Costanzo M.C."/>
            <person name="Fitzpatrick D.A."/>
            <person name="de Groot P.W."/>
            <person name="Harris D."/>
            <person name="Hoyer L.L."/>
            <person name="Hube B."/>
            <person name="Klis F.M."/>
            <person name="Kodira C."/>
            <person name="Lennard N."/>
            <person name="Logue M.E."/>
            <person name="Martin R."/>
            <person name="Neiman A.M."/>
            <person name="Nikolaou E."/>
            <person name="Quail M.A."/>
            <person name="Quinn J."/>
            <person name="Santos M.C."/>
            <person name="Schmitzberger F.F."/>
            <person name="Sherlock G."/>
            <person name="Shah P."/>
            <person name="Silverstein K.A."/>
            <person name="Skrzypek M.S."/>
            <person name="Soll D."/>
            <person name="Staggs R."/>
            <person name="Stansfield I."/>
            <person name="Stumpf M.P."/>
            <person name="Sudbery P.E."/>
            <person name="Srikantha T."/>
            <person name="Zeng Q."/>
            <person name="Berman J."/>
            <person name="Berriman M."/>
            <person name="Heitman J."/>
            <person name="Gow N.A."/>
            <person name="Lorenz M.C."/>
            <person name="Birren B.W."/>
            <person name="Kellis M."/>
            <person name="Cuomo C.A."/>
        </authorList>
    </citation>
    <scope>NUCLEOTIDE SEQUENCE [LARGE SCALE GENOMIC DNA]</scope>
    <source>
        <strain evidence="14">CDC 317 / ATCC MYA-4646</strain>
    </source>
</reference>
<proteinExistence type="predicted"/>
<dbReference type="UniPathway" id="UPA00378"/>
<dbReference type="Pfam" id="PF18404">
    <property type="entry name" value="Glyco_transf_24"/>
    <property type="match status" value="1"/>
</dbReference>
<dbReference type="Proteomes" id="UP000005221">
    <property type="component" value="Chromosome 1"/>
</dbReference>
<dbReference type="EnsemblFungi" id="CPAR2_103460-T">
    <property type="protein sequence ID" value="CPAR2_103460-T-p1"/>
    <property type="gene ID" value="CPAR2_103460"/>
</dbReference>
<feature type="domain" description="UGGT thioredoxin-like" evidence="9">
    <location>
        <begin position="449"/>
        <end position="666"/>
    </location>
</feature>
<reference evidence="12" key="3">
    <citation type="submission" date="2011-10" db="EMBL/GenBank/DDBJ databases">
        <title>Transcriptional landscape of the pathogenic yeast Candida parapsilosis.</title>
        <authorList>
            <person name="Guida A."/>
            <person name="Lindstaedt C."/>
            <person name="Maguire S.L."/>
            <person name="Ding C."/>
            <person name="Higgins D.G."/>
            <person name="Harris D."/>
            <person name="Berriman M."/>
            <person name="Butler G."/>
        </authorList>
    </citation>
    <scope>NUCLEOTIDE SEQUENCE</scope>
    <source>
        <strain evidence="12">CDC317</strain>
    </source>
</reference>
<feature type="domain" description="Glucosyltransferase 24 catalytic" evidence="10">
    <location>
        <begin position="1144"/>
        <end position="1411"/>
    </location>
</feature>
<evidence type="ECO:0000256" key="2">
    <source>
        <dbReference type="ARBA" id="ARBA00004319"/>
    </source>
</evidence>
<evidence type="ECO:0000313" key="11">
    <source>
        <dbReference type="CGD" id="CAL0000152967"/>
    </source>
</evidence>
<keyword evidence="4" id="KW-0256">Endoplasmic reticulum</keyword>
<evidence type="ECO:0000313" key="12">
    <source>
        <dbReference type="EMBL" id="CCE40308.1"/>
    </source>
</evidence>
<gene>
    <name evidence="11 12" type="ordered locus">CPAR2_103460</name>
</gene>
<dbReference type="InterPro" id="IPR040694">
    <property type="entry name" value="UGGT_TRXL_2"/>
</dbReference>
<evidence type="ECO:0000256" key="5">
    <source>
        <dbReference type="ARBA" id="ARBA00023180"/>
    </source>
</evidence>
<dbReference type="PANTHER" id="PTHR11226:SF0">
    <property type="entry name" value="UDP-GLUCOSE:GLYCOPROTEIN GLUCOSYLTRANSFERASE"/>
    <property type="match status" value="1"/>
</dbReference>
<dbReference type="GO" id="GO:0018279">
    <property type="term" value="P:protein N-linked glycosylation via asparagine"/>
    <property type="evidence" value="ECO:0007669"/>
    <property type="project" value="TreeGrafter"/>
</dbReference>
<dbReference type="Gene3D" id="3.90.550.10">
    <property type="entry name" value="Spore Coat Polysaccharide Biosynthesis Protein SpsA, Chain A"/>
    <property type="match status" value="1"/>
</dbReference>
<dbReference type="eggNOG" id="KOG1879">
    <property type="taxonomic scope" value="Eukaryota"/>
</dbReference>
<reference evidence="14" key="2">
    <citation type="journal article" date="2011" name="BMC Genomics">
        <title>Using RNA-seq to determine the transcriptional landscape and the hypoxic response of the pathogenic yeast Candida parapsilosis.</title>
        <authorList>
            <person name="Guida A."/>
            <person name="Lindstaedt C."/>
            <person name="Maguire S.L."/>
            <person name="Ding C."/>
            <person name="Higgins D.G."/>
            <person name="Corton N.J."/>
            <person name="Berriman M."/>
            <person name="Butler G."/>
        </authorList>
    </citation>
    <scope>GENOME REANNOTATION</scope>
    <source>
        <strain evidence="14">CDC 317 / ATCC MYA-4646</strain>
    </source>
</reference>
<dbReference type="GO" id="GO:0005788">
    <property type="term" value="C:endoplasmic reticulum lumen"/>
    <property type="evidence" value="ECO:0007669"/>
    <property type="project" value="UniProtKB-SubCell"/>
</dbReference>
<feature type="domain" description="UGGT thioredoxin-like" evidence="7">
    <location>
        <begin position="55"/>
        <end position="246"/>
    </location>
</feature>
<evidence type="ECO:0000313" key="13">
    <source>
        <dbReference type="EnsemblFungi" id="CPAR2_103460-T-p1"/>
    </source>
</evidence>
<evidence type="ECO:0000256" key="4">
    <source>
        <dbReference type="ARBA" id="ARBA00022824"/>
    </source>
</evidence>
<name>G8B775_CANPC</name>
<evidence type="ECO:0000259" key="7">
    <source>
        <dbReference type="Pfam" id="PF18400"/>
    </source>
</evidence>
<evidence type="ECO:0000259" key="8">
    <source>
        <dbReference type="Pfam" id="PF18401"/>
    </source>
</evidence>
<dbReference type="Pfam" id="PF18402">
    <property type="entry name" value="Thioredoxin_14"/>
    <property type="match status" value="1"/>
</dbReference>
<evidence type="ECO:0000259" key="9">
    <source>
        <dbReference type="Pfam" id="PF18402"/>
    </source>
</evidence>
<dbReference type="GO" id="GO:0003980">
    <property type="term" value="F:UDP-glucose:glycoprotein glucosyltransferase activity"/>
    <property type="evidence" value="ECO:0007669"/>
    <property type="project" value="InterPro"/>
</dbReference>
<dbReference type="InterPro" id="IPR009448">
    <property type="entry name" value="UDP-g_GGtrans"/>
</dbReference>
<dbReference type="PANTHER" id="PTHR11226">
    <property type="entry name" value="UDP-GLUCOSE GLYCOPROTEIN:GLUCOSYLTRANSFERASE"/>
    <property type="match status" value="1"/>
</dbReference>
<keyword evidence="3" id="KW-0732">Signal</keyword>
<feature type="region of interest" description="Disordered" evidence="6">
    <location>
        <begin position="1427"/>
        <end position="1453"/>
    </location>
</feature>
<dbReference type="InterPro" id="IPR040693">
    <property type="entry name" value="UGGT_TRXL_1"/>
</dbReference>
<evidence type="ECO:0000313" key="14">
    <source>
        <dbReference type="Proteomes" id="UP000005221"/>
    </source>
</evidence>
<feature type="compositionally biased region" description="Basic and acidic residues" evidence="6">
    <location>
        <begin position="1435"/>
        <end position="1453"/>
    </location>
</feature>
<evidence type="ECO:0000256" key="1">
    <source>
        <dbReference type="ARBA" id="ARBA00001913"/>
    </source>
</evidence>
<dbReference type="Pfam" id="PF18401">
    <property type="entry name" value="Thioredoxin_13"/>
    <property type="match status" value="1"/>
</dbReference>
<dbReference type="EMBL" id="HE605203">
    <property type="protein sequence ID" value="CCE40308.1"/>
    <property type="molecule type" value="Genomic_DNA"/>
</dbReference>
<evidence type="ECO:0008006" key="15">
    <source>
        <dbReference type="Google" id="ProtNLM"/>
    </source>
</evidence>
<dbReference type="InterPro" id="IPR029044">
    <property type="entry name" value="Nucleotide-diphossugar_trans"/>
</dbReference>
<comment type="cofactor">
    <cofactor evidence="1">
        <name>Ca(2+)</name>
        <dbReference type="ChEBI" id="CHEBI:29108"/>
    </cofactor>
</comment>
<dbReference type="VEuPathDB" id="FungiDB:CPAR2_103460"/>